<dbReference type="Pfam" id="PF00651">
    <property type="entry name" value="BTB"/>
    <property type="match status" value="1"/>
</dbReference>
<gene>
    <name evidence="2" type="ORF">DdX_16060</name>
</gene>
<comment type="caution">
    <text evidence="2">The sequence shown here is derived from an EMBL/GenBank/DDBJ whole genome shotgun (WGS) entry which is preliminary data.</text>
</comment>
<dbReference type="SUPFAM" id="SSF54695">
    <property type="entry name" value="POZ domain"/>
    <property type="match status" value="1"/>
</dbReference>
<sequence length="293" mass="32960">MYVLLLIWKFQKAKRFYHYDQSISSKTFVEPRLQTVWQLDLYPAGKFGTSQAFFYLRLNGFQTPDSSVSADKAKSIKAEYKIYLLDSANEKGIVTNGVTEFKIGTVAGSCDYNNAINKFLHPDGSLLVICEVESLSTGETFSTEPTPNLQITNHFKEMWKSQLFTDCTMKVGAKSFLAHKCILGQWSEVFRKMFSLPTEEAKSGIVEIEDFSPEAISAMLEYMYTGVVENEVMEKLALALLALADKYAVIPLKDMCEVSLAFKLTATNVLRAAVFADRYSASKLKKATVRSRL</sequence>
<protein>
    <submittedName>
        <fullName evidence="2">BTB/POZ domain-containing protein</fullName>
    </submittedName>
</protein>
<dbReference type="PANTHER" id="PTHR24413">
    <property type="entry name" value="SPECKLE-TYPE POZ PROTEIN"/>
    <property type="match status" value="1"/>
</dbReference>
<feature type="domain" description="BTB" evidence="1">
    <location>
        <begin position="165"/>
        <end position="232"/>
    </location>
</feature>
<keyword evidence="3" id="KW-1185">Reference proteome</keyword>
<dbReference type="AlphaFoldDB" id="A0AAD4MRP2"/>
<dbReference type="PROSITE" id="PS50097">
    <property type="entry name" value="BTB"/>
    <property type="match status" value="1"/>
</dbReference>
<evidence type="ECO:0000313" key="2">
    <source>
        <dbReference type="EMBL" id="KAI1701515.1"/>
    </source>
</evidence>
<evidence type="ECO:0000313" key="3">
    <source>
        <dbReference type="Proteomes" id="UP001201812"/>
    </source>
</evidence>
<dbReference type="Gene3D" id="3.30.710.10">
    <property type="entry name" value="Potassium Channel Kv1.1, Chain A"/>
    <property type="match status" value="1"/>
</dbReference>
<reference evidence="2" key="1">
    <citation type="submission" date="2022-01" db="EMBL/GenBank/DDBJ databases">
        <title>Genome Sequence Resource for Two Populations of Ditylenchus destructor, the Migratory Endoparasitic Phytonematode.</title>
        <authorList>
            <person name="Zhang H."/>
            <person name="Lin R."/>
            <person name="Xie B."/>
        </authorList>
    </citation>
    <scope>NUCLEOTIDE SEQUENCE</scope>
    <source>
        <strain evidence="2">BazhouSP</strain>
    </source>
</reference>
<dbReference type="Proteomes" id="UP001201812">
    <property type="component" value="Unassembled WGS sequence"/>
</dbReference>
<dbReference type="EMBL" id="JAKKPZ010000117">
    <property type="protein sequence ID" value="KAI1701515.1"/>
    <property type="molecule type" value="Genomic_DNA"/>
</dbReference>
<accession>A0AAD4MRP2</accession>
<dbReference type="SMART" id="SM00225">
    <property type="entry name" value="BTB"/>
    <property type="match status" value="1"/>
</dbReference>
<dbReference type="InterPro" id="IPR000210">
    <property type="entry name" value="BTB/POZ_dom"/>
</dbReference>
<organism evidence="2 3">
    <name type="scientific">Ditylenchus destructor</name>
    <dbReference type="NCBI Taxonomy" id="166010"/>
    <lineage>
        <taxon>Eukaryota</taxon>
        <taxon>Metazoa</taxon>
        <taxon>Ecdysozoa</taxon>
        <taxon>Nematoda</taxon>
        <taxon>Chromadorea</taxon>
        <taxon>Rhabditida</taxon>
        <taxon>Tylenchina</taxon>
        <taxon>Tylenchomorpha</taxon>
        <taxon>Sphaerularioidea</taxon>
        <taxon>Anguinidae</taxon>
        <taxon>Anguininae</taxon>
        <taxon>Ditylenchus</taxon>
    </lineage>
</organism>
<dbReference type="InterPro" id="IPR011333">
    <property type="entry name" value="SKP1/BTB/POZ_sf"/>
</dbReference>
<dbReference type="SUPFAM" id="SSF49599">
    <property type="entry name" value="TRAF domain-like"/>
    <property type="match status" value="1"/>
</dbReference>
<name>A0AAD4MRP2_9BILA</name>
<evidence type="ECO:0000259" key="1">
    <source>
        <dbReference type="PROSITE" id="PS50097"/>
    </source>
</evidence>
<proteinExistence type="predicted"/>